<comment type="similarity">
    <text evidence="1">Belongs to the short-chain dehydrogenases/reductases (SDR) family.</text>
</comment>
<name>A0A2R7Y631_9ARCH</name>
<dbReference type="GO" id="GO:0016491">
    <property type="term" value="F:oxidoreductase activity"/>
    <property type="evidence" value="ECO:0007669"/>
    <property type="project" value="UniProtKB-KW"/>
</dbReference>
<evidence type="ECO:0000256" key="2">
    <source>
        <dbReference type="ARBA" id="ARBA00023002"/>
    </source>
</evidence>
<reference evidence="3 4" key="1">
    <citation type="submission" date="2017-04" db="EMBL/GenBank/DDBJ databases">
        <title>Draft Aigarchaeota genome from a New Zealand hot spring.</title>
        <authorList>
            <person name="Reysenbach A.-L."/>
            <person name="Donaho J.A."/>
            <person name="Gerhart J."/>
            <person name="Kelley J.F."/>
            <person name="Kouba K."/>
            <person name="Podar M."/>
            <person name="Stott M."/>
        </authorList>
    </citation>
    <scope>NUCLEOTIDE SEQUENCE [LARGE SCALE GENOMIC DNA]</scope>
    <source>
        <strain evidence="3">NZ13_MG1</strain>
    </source>
</reference>
<dbReference type="Proteomes" id="UP000244066">
    <property type="component" value="Unassembled WGS sequence"/>
</dbReference>
<dbReference type="Gene3D" id="3.40.50.720">
    <property type="entry name" value="NAD(P)-binding Rossmann-like Domain"/>
    <property type="match status" value="1"/>
</dbReference>
<dbReference type="Pfam" id="PF00106">
    <property type="entry name" value="adh_short"/>
    <property type="match status" value="1"/>
</dbReference>
<organism evidence="3 4">
    <name type="scientific">Candidatus Terraquivivens tikiterensis</name>
    <dbReference type="NCBI Taxonomy" id="1980982"/>
    <lineage>
        <taxon>Archaea</taxon>
        <taxon>Nitrososphaerota</taxon>
        <taxon>Candidatus Wolframiiraptoraceae</taxon>
        <taxon>Candidatus Terraquivivens</taxon>
    </lineage>
</organism>
<dbReference type="InterPro" id="IPR002347">
    <property type="entry name" value="SDR_fam"/>
</dbReference>
<dbReference type="InterPro" id="IPR036291">
    <property type="entry name" value="NAD(P)-bd_dom_sf"/>
</dbReference>
<evidence type="ECO:0000313" key="4">
    <source>
        <dbReference type="Proteomes" id="UP000244066"/>
    </source>
</evidence>
<evidence type="ECO:0000313" key="3">
    <source>
        <dbReference type="EMBL" id="PUA32985.1"/>
    </source>
</evidence>
<evidence type="ECO:0000256" key="1">
    <source>
        <dbReference type="ARBA" id="ARBA00006484"/>
    </source>
</evidence>
<keyword evidence="2" id="KW-0560">Oxidoreductase</keyword>
<proteinExistence type="inferred from homology"/>
<dbReference type="EMBL" id="NDWU01000005">
    <property type="protein sequence ID" value="PUA32985.1"/>
    <property type="molecule type" value="Genomic_DNA"/>
</dbReference>
<accession>A0A2R7Y631</accession>
<dbReference type="AlphaFoldDB" id="A0A2R7Y631"/>
<dbReference type="PANTHER" id="PTHR44196">
    <property type="entry name" value="DEHYDROGENASE/REDUCTASE SDR FAMILY MEMBER 7B"/>
    <property type="match status" value="1"/>
</dbReference>
<protein>
    <submittedName>
        <fullName evidence="3">Uncharacterized protein</fullName>
    </submittedName>
</protein>
<sequence length="141" mass="15568">MLSALNEKKEPSCLFKPIYSETADNGIHQGRSEDHTFRFALTGFTDLLRQELYGTGVRVLGVYPGYVDTPMIEKLRLPDSRAAKPILPERVAAAILDAVEKGKAEVIIPNPVGVKAFLILNTLSASLGDWFVKKYNLSGEF</sequence>
<dbReference type="PANTHER" id="PTHR44196:SF1">
    <property type="entry name" value="DEHYDROGENASE_REDUCTASE SDR FAMILY MEMBER 7B"/>
    <property type="match status" value="1"/>
</dbReference>
<dbReference type="GO" id="GO:0016020">
    <property type="term" value="C:membrane"/>
    <property type="evidence" value="ECO:0007669"/>
    <property type="project" value="TreeGrafter"/>
</dbReference>
<gene>
    <name evidence="3" type="ORF">B9J98_02585</name>
</gene>
<comment type="caution">
    <text evidence="3">The sequence shown here is derived from an EMBL/GenBank/DDBJ whole genome shotgun (WGS) entry which is preliminary data.</text>
</comment>
<dbReference type="SUPFAM" id="SSF51735">
    <property type="entry name" value="NAD(P)-binding Rossmann-fold domains"/>
    <property type="match status" value="1"/>
</dbReference>